<reference evidence="1 2" key="1">
    <citation type="submission" date="2010-04" db="EMBL/GenBank/DDBJ databases">
        <title>The genome of Herbaspirillum seropedicae SmR1, an endophytic, nitrogen-fixing, plant-growth promoting beta-Proteobacteria.</title>
        <authorList>
            <person name="Pedrosa F.O."/>
            <person name="Monteiro R.A."/>
            <person name="Wassem R."/>
            <person name="Cruz L.M."/>
            <person name="Ayub R.A."/>
            <person name="Colauto N.B."/>
            <person name="Fernandez M.A."/>
            <person name="Fungaro M.H.P."/>
            <person name="Grisard E.C."/>
            <person name="Hungria M."/>
            <person name="Madeira H.M.F."/>
            <person name="Nodari R.O."/>
            <person name="Osaku C.A."/>
            <person name="Petzl-Erler M.L."/>
            <person name="Terenzi H."/>
            <person name="Vieira L.G.E."/>
            <person name="Almeida M.I.M."/>
            <person name="Alves L.R."/>
            <person name="Arantes O.M.N."/>
            <person name="Balsanelli E."/>
            <person name="Barcellos F.G."/>
            <person name="Baura V.A."/>
            <person name="Binde D.R."/>
            <person name="Campo R.J."/>
            <person name="Chubatsu L.S."/>
            <person name="Chueire L.M.O."/>
            <person name="Ciferri R.R."/>
            <person name="Correa L.C."/>
            <person name="da Conceicao Silva J.L."/>
            <person name="Dabul A.N.G."/>
            <person name="Dambros B.P."/>
            <person name="Faoro H."/>
            <person name="Favetti A."/>
            <person name="Friedermann G."/>
            <person name="Furlaneto M.C."/>
            <person name="Gasques L.S."/>
            <person name="Gimenes C.C.T."/>
            <person name="Gioppo N.M.R."/>
            <person name="Glienke-Blanco C."/>
            <person name="Godoy L.P."/>
            <person name="Guerra M.P."/>
            <person name="Karp S."/>
            <person name="Kava-Cordeiro V."/>
            <person name="Margarido V.P."/>
            <person name="Mathioni S.M."/>
            <person name="Menck-Soares M.A."/>
            <person name="Murace N.K."/>
            <person name="Nicolas M.F."/>
            <person name="Oliveira C.E.C."/>
            <person name="Pagnan N.A.B."/>
            <person name="Pamphile J.A."/>
            <person name="Patussi E.V."/>
            <person name="Pereira L.F.P."/>
            <person name="Pereira-Ferrari L."/>
            <person name="Pinto F.G.S."/>
            <person name="Precoma C."/>
            <person name="Prioli A.J."/>
            <person name="Prioli S.M.A.P."/>
            <person name="Raittz R.T."/>
            <person name="Ramos H.J.O."/>
            <person name="Ribeiro E.M.S.F."/>
            <person name="Rigo L.U."/>
            <person name="Rocha C.L.M.S.C."/>
            <person name="Rocha S.N."/>
            <person name="Santos K."/>
            <person name="Satori D."/>
            <person name="Silva A.G."/>
            <person name="Simao R.C.G."/>
            <person name="Soares M.A.M."/>
            <person name="Souza E.M."/>
            <person name="Steffens M.B.R."/>
            <person name="Steindel M."/>
            <person name="Tadra-Sfeir M.Z."/>
            <person name="Takahashi E.K."/>
            <person name="Torres R.A."/>
            <person name="Valle J.S."/>
            <person name="Vernal J.I."/>
            <person name="Vilas-Boas L.A."/>
            <person name="Watanabe M.A.E."/>
            <person name="Weiss V.A."/>
            <person name="Yates M.A."/>
            <person name="Souza E.M."/>
        </authorList>
    </citation>
    <scope>NUCLEOTIDE SEQUENCE [LARGE SCALE GENOMIC DNA]</scope>
    <source>
        <strain evidence="1 2">SmR1</strain>
    </source>
</reference>
<dbReference type="Proteomes" id="UP000000329">
    <property type="component" value="Chromosome"/>
</dbReference>
<dbReference type="GeneID" id="52091227"/>
<dbReference type="HOGENOM" id="CLU_2000774_0_0_4"/>
<keyword evidence="2" id="KW-1185">Reference proteome</keyword>
<dbReference type="OrthoDB" id="8722161at2"/>
<dbReference type="InterPro" id="IPR054257">
    <property type="entry name" value="DUF6988"/>
</dbReference>
<dbReference type="eggNOG" id="ENOG50330H9">
    <property type="taxonomic scope" value="Bacteria"/>
</dbReference>
<accession>D8J149</accession>
<name>D8J149_HERSS</name>
<dbReference type="STRING" id="757424.Hsero_3134"/>
<sequence>MSTAVAQFEHLMRQMMWLDSLSTGLDLPVDERSLIALGCFDVAIEHQAAIALLCSSELYGSAFALLKVLVESLIRGIWLRRCATDQQIRKFKTGDIDRSFKQLVADIEPKLGRSEVLSSLKTHA</sequence>
<dbReference type="KEGG" id="hse:Hsero_3134"/>
<protein>
    <submittedName>
        <fullName evidence="1">Uncharacterized protein</fullName>
    </submittedName>
</protein>
<dbReference type="AlphaFoldDB" id="D8J149"/>
<dbReference type="EMBL" id="CP002039">
    <property type="protein sequence ID" value="ADJ64618.1"/>
    <property type="molecule type" value="Genomic_DNA"/>
</dbReference>
<dbReference type="Pfam" id="PF22491">
    <property type="entry name" value="DUF6988"/>
    <property type="match status" value="1"/>
</dbReference>
<organism evidence="1 2">
    <name type="scientific">Herbaspirillum seropedicae (strain SmR1)</name>
    <dbReference type="NCBI Taxonomy" id="757424"/>
    <lineage>
        <taxon>Bacteria</taxon>
        <taxon>Pseudomonadati</taxon>
        <taxon>Pseudomonadota</taxon>
        <taxon>Betaproteobacteria</taxon>
        <taxon>Burkholderiales</taxon>
        <taxon>Oxalobacteraceae</taxon>
        <taxon>Herbaspirillum</taxon>
    </lineage>
</organism>
<proteinExistence type="predicted"/>
<evidence type="ECO:0000313" key="2">
    <source>
        <dbReference type="Proteomes" id="UP000000329"/>
    </source>
</evidence>
<evidence type="ECO:0000313" key="1">
    <source>
        <dbReference type="EMBL" id="ADJ64618.1"/>
    </source>
</evidence>
<gene>
    <name evidence="1" type="ordered locus">Hsero_3134</name>
</gene>
<dbReference type="RefSeq" id="WP_013235084.1">
    <property type="nucleotide sequence ID" value="NC_014323.1"/>
</dbReference>